<name>A0A3E2N557_9FIRM</name>
<reference evidence="1 2" key="1">
    <citation type="submission" date="2018-07" db="EMBL/GenBank/DDBJ databases">
        <title>New species, Clostridium PI-S10-A1B.</title>
        <authorList>
            <person name="Krishna G."/>
            <person name="Summeta K."/>
            <person name="Shikha S."/>
            <person name="Prabhu P.B."/>
            <person name="Suresh K."/>
        </authorList>
    </citation>
    <scope>NUCLEOTIDE SEQUENCE [LARGE SCALE GENOMIC DNA]</scope>
    <source>
        <strain evidence="1 2">PI-S10-A1B</strain>
    </source>
</reference>
<sequence>MNGLIIKVPYVSLWDGGVEITTSAKLNLKTGALTDIETVDPADRVQVCEREYIILNDDQIDTLWDENHGYWVQLHNGQVGPCTENYAAHREAMADLSIADVVKITDYVAVLSQFLNDGNEVLDDMDSILAPFEVVINTLRTPETCRHQDCGCYLYKSDLPQYDYVCPECDENF</sequence>
<protein>
    <submittedName>
        <fullName evidence="1">Uncharacterized protein</fullName>
    </submittedName>
</protein>
<proteinExistence type="predicted"/>
<dbReference type="Proteomes" id="UP000260680">
    <property type="component" value="Unassembled WGS sequence"/>
</dbReference>
<dbReference type="AlphaFoldDB" id="A0A3E2N557"/>
<accession>A0A3E2N557</accession>
<dbReference type="RefSeq" id="WP_117419721.1">
    <property type="nucleotide sequence ID" value="NZ_QOHO01000105.1"/>
</dbReference>
<evidence type="ECO:0000313" key="1">
    <source>
        <dbReference type="EMBL" id="RFZ76106.1"/>
    </source>
</evidence>
<dbReference type="EMBL" id="QOHO01000105">
    <property type="protein sequence ID" value="RFZ76106.1"/>
    <property type="molecule type" value="Genomic_DNA"/>
</dbReference>
<comment type="caution">
    <text evidence="1">The sequence shown here is derived from an EMBL/GenBank/DDBJ whole genome shotgun (WGS) entry which is preliminary data.</text>
</comment>
<evidence type="ECO:0000313" key="2">
    <source>
        <dbReference type="Proteomes" id="UP000260680"/>
    </source>
</evidence>
<gene>
    <name evidence="1" type="ORF">DS742_25365</name>
</gene>
<organism evidence="1 2">
    <name type="scientific">Lacrimispora amygdalina</name>
    <dbReference type="NCBI Taxonomy" id="253257"/>
    <lineage>
        <taxon>Bacteria</taxon>
        <taxon>Bacillati</taxon>
        <taxon>Bacillota</taxon>
        <taxon>Clostridia</taxon>
        <taxon>Lachnospirales</taxon>
        <taxon>Lachnospiraceae</taxon>
        <taxon>Lacrimispora</taxon>
    </lineage>
</organism>